<sequence>MASPTLKPEKKLSEFLKDKQEPFILELYLLERSNCSKNWSSNSIKNLEKPASSCFFNKKRKPLFPFLKVLLTAIHDTKKKKKVTTTNDSNITNQHANVAVTVTHEHEANNVDQAPIETDRFSTASSSTLFNSCSDIDDDEEDRTSFSSNKHYNPLFSSDTCQASDVCNMRMQSQQDGKHQQRCIEEVCVTHETLNKNVCVCGVVVPKKFTEESLLSAALFSSLIQTSKRDHNYTKELKEILGHDVSHVMKSKRVLHKTKRLLFDCVRELTKNLPEKDCKQFMGAEKLGKMLWERTKEWSERGGNYERNLSNLLNLDYLDSINEWSEFKTEVKDVSIEIADAILECVIRDEVVSDIIEILSHNKINFCCCK</sequence>
<evidence type="ECO:0000313" key="2">
    <source>
        <dbReference type="EMBL" id="KEH35844.1"/>
    </source>
</evidence>
<reference evidence="6" key="4">
    <citation type="journal article" date="2018" name="Nat. Plants">
        <title>Whole-genome landscape of Medicago truncatula symbiotic genes.</title>
        <authorList>
            <person name="Pecrix Y."/>
            <person name="Staton S.E."/>
            <person name="Sallet E."/>
            <person name="Lelandais-Briere C."/>
            <person name="Moreau S."/>
            <person name="Carrere S."/>
            <person name="Blein T."/>
            <person name="Jardinaud M.F."/>
            <person name="Latrasse D."/>
            <person name="Zouine M."/>
            <person name="Zahm M."/>
            <person name="Kreplak J."/>
            <person name="Mayjonade B."/>
            <person name="Satge C."/>
            <person name="Perez M."/>
            <person name="Cauet S."/>
            <person name="Marande W."/>
            <person name="Chantry-Darmon C."/>
            <person name="Lopez-Roques C."/>
            <person name="Bouchez O."/>
            <person name="Berard A."/>
            <person name="Debelle F."/>
            <person name="Munos S."/>
            <person name="Bendahmane A."/>
            <person name="Berges H."/>
            <person name="Niebel A."/>
            <person name="Buitink J."/>
            <person name="Frugier F."/>
            <person name="Benhamed M."/>
            <person name="Crespi M."/>
            <person name="Gouzy J."/>
            <person name="Gamas P."/>
        </authorList>
    </citation>
    <scope>NUCLEOTIDE SEQUENCE [LARGE SCALE GENOMIC DNA]</scope>
    <source>
        <strain evidence="6">cv. Jemalong A17</strain>
    </source>
</reference>
<dbReference type="EMBL" id="PSQE01000003">
    <property type="protein sequence ID" value="RHN70396.1"/>
    <property type="molecule type" value="Genomic_DNA"/>
</dbReference>
<dbReference type="HOGENOM" id="CLU_759543_0_0_1"/>
<dbReference type="PANTHER" id="PTHR37613:SF4">
    <property type="entry name" value="DUF4378 DOMAIN-CONTAINING PROTEIN"/>
    <property type="match status" value="1"/>
</dbReference>
<evidence type="ECO:0000313" key="6">
    <source>
        <dbReference type="Proteomes" id="UP000265566"/>
    </source>
</evidence>
<evidence type="ECO:0000259" key="1">
    <source>
        <dbReference type="Pfam" id="PF14309"/>
    </source>
</evidence>
<reference evidence="3" key="5">
    <citation type="journal article" date="2018" name="Nat. Plants">
        <title>Whole-genome landscape of Medicago truncatula symbiotic genes.</title>
        <authorList>
            <person name="Pecrix Y."/>
            <person name="Gamas P."/>
            <person name="Carrere S."/>
        </authorList>
    </citation>
    <scope>NUCLEOTIDE SEQUENCE</scope>
    <source>
        <tissue evidence="3">Leaves</tissue>
    </source>
</reference>
<reference evidence="2 5" key="2">
    <citation type="journal article" date="2014" name="BMC Genomics">
        <title>An improved genome release (version Mt4.0) for the model legume Medicago truncatula.</title>
        <authorList>
            <person name="Tang H."/>
            <person name="Krishnakumar V."/>
            <person name="Bidwell S."/>
            <person name="Rosen B."/>
            <person name="Chan A."/>
            <person name="Zhou S."/>
            <person name="Gentzbittel L."/>
            <person name="Childs K.L."/>
            <person name="Yandell M."/>
            <person name="Gundlach H."/>
            <person name="Mayer K.F."/>
            <person name="Schwartz D.C."/>
            <person name="Town C.D."/>
        </authorList>
    </citation>
    <scope>GENOME REANNOTATION</scope>
    <source>
        <strain evidence="2">A17</strain>
        <strain evidence="4 5">cv. Jemalong A17</strain>
    </source>
</reference>
<organism evidence="2 5">
    <name type="scientific">Medicago truncatula</name>
    <name type="common">Barrel medic</name>
    <name type="synonym">Medicago tribuloides</name>
    <dbReference type="NCBI Taxonomy" id="3880"/>
    <lineage>
        <taxon>Eukaryota</taxon>
        <taxon>Viridiplantae</taxon>
        <taxon>Streptophyta</taxon>
        <taxon>Embryophyta</taxon>
        <taxon>Tracheophyta</taxon>
        <taxon>Spermatophyta</taxon>
        <taxon>Magnoliopsida</taxon>
        <taxon>eudicotyledons</taxon>
        <taxon>Gunneridae</taxon>
        <taxon>Pentapetalae</taxon>
        <taxon>rosids</taxon>
        <taxon>fabids</taxon>
        <taxon>Fabales</taxon>
        <taxon>Fabaceae</taxon>
        <taxon>Papilionoideae</taxon>
        <taxon>50 kb inversion clade</taxon>
        <taxon>NPAAA clade</taxon>
        <taxon>Hologalegina</taxon>
        <taxon>IRL clade</taxon>
        <taxon>Trifolieae</taxon>
        <taxon>Medicago</taxon>
    </lineage>
</organism>
<gene>
    <name evidence="4" type="primary">25489989</name>
    <name evidence="2" type="ordered locus">MTR_3g103400</name>
    <name evidence="3" type="ORF">MtrunA17_Chr3g0135091</name>
</gene>
<evidence type="ECO:0000313" key="5">
    <source>
        <dbReference type="Proteomes" id="UP000002051"/>
    </source>
</evidence>
<dbReference type="AlphaFoldDB" id="A0A072V1H2"/>
<dbReference type="PANTHER" id="PTHR37613">
    <property type="entry name" value="DUF4378 DOMAIN PROTEIN"/>
    <property type="match status" value="1"/>
</dbReference>
<dbReference type="Pfam" id="PF14309">
    <property type="entry name" value="DUF4378"/>
    <property type="match status" value="1"/>
</dbReference>
<dbReference type="Proteomes" id="UP000002051">
    <property type="component" value="Chromosome 3"/>
</dbReference>
<dbReference type="InterPro" id="IPR025486">
    <property type="entry name" value="DUF4378"/>
</dbReference>
<reference evidence="4" key="3">
    <citation type="submission" date="2015-04" db="UniProtKB">
        <authorList>
            <consortium name="EnsemblPlants"/>
        </authorList>
    </citation>
    <scope>IDENTIFICATION</scope>
    <source>
        <strain evidence="4">cv. Jemalong A17</strain>
    </source>
</reference>
<dbReference type="EnsemblPlants" id="KEH35844">
    <property type="protein sequence ID" value="KEH35844"/>
    <property type="gene ID" value="MTR_3g103400"/>
</dbReference>
<name>A0A072V1H2_MEDTR</name>
<dbReference type="OrthoDB" id="691329at2759"/>
<evidence type="ECO:0000313" key="4">
    <source>
        <dbReference type="EnsemblPlants" id="KEH35844"/>
    </source>
</evidence>
<reference evidence="2 5" key="1">
    <citation type="journal article" date="2011" name="Nature">
        <title>The Medicago genome provides insight into the evolution of rhizobial symbioses.</title>
        <authorList>
            <person name="Young N.D."/>
            <person name="Debelle F."/>
            <person name="Oldroyd G.E."/>
            <person name="Geurts R."/>
            <person name="Cannon S.B."/>
            <person name="Udvardi M.K."/>
            <person name="Benedito V.A."/>
            <person name="Mayer K.F."/>
            <person name="Gouzy J."/>
            <person name="Schoof H."/>
            <person name="Van de Peer Y."/>
            <person name="Proost S."/>
            <person name="Cook D.R."/>
            <person name="Meyers B.C."/>
            <person name="Spannagl M."/>
            <person name="Cheung F."/>
            <person name="De Mita S."/>
            <person name="Krishnakumar V."/>
            <person name="Gundlach H."/>
            <person name="Zhou S."/>
            <person name="Mudge J."/>
            <person name="Bharti A.K."/>
            <person name="Murray J.D."/>
            <person name="Naoumkina M.A."/>
            <person name="Rosen B."/>
            <person name="Silverstein K.A."/>
            <person name="Tang H."/>
            <person name="Rombauts S."/>
            <person name="Zhao P.X."/>
            <person name="Zhou P."/>
            <person name="Barbe V."/>
            <person name="Bardou P."/>
            <person name="Bechner M."/>
            <person name="Bellec A."/>
            <person name="Berger A."/>
            <person name="Berges H."/>
            <person name="Bidwell S."/>
            <person name="Bisseling T."/>
            <person name="Choisne N."/>
            <person name="Couloux A."/>
            <person name="Denny R."/>
            <person name="Deshpande S."/>
            <person name="Dai X."/>
            <person name="Doyle J.J."/>
            <person name="Dudez A.M."/>
            <person name="Farmer A.D."/>
            <person name="Fouteau S."/>
            <person name="Franken C."/>
            <person name="Gibelin C."/>
            <person name="Gish J."/>
            <person name="Goldstein S."/>
            <person name="Gonzalez A.J."/>
            <person name="Green P.J."/>
            <person name="Hallab A."/>
            <person name="Hartog M."/>
            <person name="Hua A."/>
            <person name="Humphray S.J."/>
            <person name="Jeong D.H."/>
            <person name="Jing Y."/>
            <person name="Jocker A."/>
            <person name="Kenton S.M."/>
            <person name="Kim D.J."/>
            <person name="Klee K."/>
            <person name="Lai H."/>
            <person name="Lang C."/>
            <person name="Lin S."/>
            <person name="Macmil S.L."/>
            <person name="Magdelenat G."/>
            <person name="Matthews L."/>
            <person name="McCorrison J."/>
            <person name="Monaghan E.L."/>
            <person name="Mun J.H."/>
            <person name="Najar F.Z."/>
            <person name="Nicholson C."/>
            <person name="Noirot C."/>
            <person name="O'Bleness M."/>
            <person name="Paule C.R."/>
            <person name="Poulain J."/>
            <person name="Prion F."/>
            <person name="Qin B."/>
            <person name="Qu C."/>
            <person name="Retzel E.F."/>
            <person name="Riddle C."/>
            <person name="Sallet E."/>
            <person name="Samain S."/>
            <person name="Samson N."/>
            <person name="Sanders I."/>
            <person name="Saurat O."/>
            <person name="Scarpelli C."/>
            <person name="Schiex T."/>
            <person name="Segurens B."/>
            <person name="Severin A.J."/>
            <person name="Sherrier D.J."/>
            <person name="Shi R."/>
            <person name="Sims S."/>
            <person name="Singer S.R."/>
            <person name="Sinharoy S."/>
            <person name="Sterck L."/>
            <person name="Viollet A."/>
            <person name="Wang B.B."/>
            <person name="Wang K."/>
            <person name="Wang M."/>
            <person name="Wang X."/>
            <person name="Warfsmann J."/>
            <person name="Weissenbach J."/>
            <person name="White D.D."/>
            <person name="White J.D."/>
            <person name="Wiley G.B."/>
            <person name="Wincker P."/>
            <person name="Xing Y."/>
            <person name="Yang L."/>
            <person name="Yao Z."/>
            <person name="Ying F."/>
            <person name="Zhai J."/>
            <person name="Zhou L."/>
            <person name="Zuber A."/>
            <person name="Denarie J."/>
            <person name="Dixon R.A."/>
            <person name="May G.D."/>
            <person name="Schwartz D.C."/>
            <person name="Rogers J."/>
            <person name="Quetier F."/>
            <person name="Town C.D."/>
            <person name="Roe B.A."/>
        </authorList>
    </citation>
    <scope>NUCLEOTIDE SEQUENCE [LARGE SCALE GENOMIC DNA]</scope>
    <source>
        <strain evidence="2">A17</strain>
        <strain evidence="4 5">cv. Jemalong A17</strain>
    </source>
</reference>
<dbReference type="EMBL" id="CM001219">
    <property type="protein sequence ID" value="KEH35844.1"/>
    <property type="molecule type" value="Genomic_DNA"/>
</dbReference>
<protein>
    <submittedName>
        <fullName evidence="2">DUF4378 domain protein</fullName>
    </submittedName>
</protein>
<dbReference type="KEGG" id="mtr:25489989"/>
<keyword evidence="5" id="KW-1185">Reference proteome</keyword>
<proteinExistence type="predicted"/>
<dbReference type="Proteomes" id="UP000265566">
    <property type="component" value="Chromosome 3"/>
</dbReference>
<dbReference type="Gramene" id="rna18972">
    <property type="protein sequence ID" value="RHN70396.1"/>
    <property type="gene ID" value="gene18972"/>
</dbReference>
<accession>A0A072V1H2</accession>
<feature type="domain" description="DUF4378" evidence="1">
    <location>
        <begin position="210"/>
        <end position="347"/>
    </location>
</feature>
<evidence type="ECO:0000313" key="3">
    <source>
        <dbReference type="EMBL" id="RHN70396.1"/>
    </source>
</evidence>